<name>A0A2Z3H586_9BACT</name>
<feature type="compositionally biased region" description="Polar residues" evidence="1">
    <location>
        <begin position="60"/>
        <end position="77"/>
    </location>
</feature>
<dbReference type="AlphaFoldDB" id="A0A2Z3H586"/>
<proteinExistence type="predicted"/>
<dbReference type="Proteomes" id="UP000245802">
    <property type="component" value="Chromosome"/>
</dbReference>
<dbReference type="KEGG" id="gog:C1280_30395"/>
<organism evidence="2 3">
    <name type="scientific">Gemmata obscuriglobus</name>
    <dbReference type="NCBI Taxonomy" id="114"/>
    <lineage>
        <taxon>Bacteria</taxon>
        <taxon>Pseudomonadati</taxon>
        <taxon>Planctomycetota</taxon>
        <taxon>Planctomycetia</taxon>
        <taxon>Gemmatales</taxon>
        <taxon>Gemmataceae</taxon>
        <taxon>Gemmata</taxon>
    </lineage>
</organism>
<evidence type="ECO:0000313" key="3">
    <source>
        <dbReference type="Proteomes" id="UP000245802"/>
    </source>
</evidence>
<accession>A0A2Z3H586</accession>
<dbReference type="EMBL" id="CP025958">
    <property type="protein sequence ID" value="AWM40878.1"/>
    <property type="molecule type" value="Genomic_DNA"/>
</dbReference>
<gene>
    <name evidence="2" type="ORF">C1280_30395</name>
</gene>
<keyword evidence="3" id="KW-1185">Reference proteome</keyword>
<feature type="region of interest" description="Disordered" evidence="1">
    <location>
        <begin position="106"/>
        <end position="130"/>
    </location>
</feature>
<feature type="compositionally biased region" description="Polar residues" evidence="1">
    <location>
        <begin position="85"/>
        <end position="94"/>
    </location>
</feature>
<sequence>MGCASARYVSKQGDSGVVAIPSNTNSPPFRYRQEAEELMRKHVGPDFEIVDEREVVTGSRVMNNQETQTQMTPNKKQPNMPGERISTNGMVTSTNTTEYQITYRKRGATGGGASTIQPAGGTVPARSPQP</sequence>
<evidence type="ECO:0000256" key="1">
    <source>
        <dbReference type="SAM" id="MobiDB-lite"/>
    </source>
</evidence>
<protein>
    <submittedName>
        <fullName evidence="2">Uncharacterized protein</fullName>
    </submittedName>
</protein>
<feature type="region of interest" description="Disordered" evidence="1">
    <location>
        <begin position="1"/>
        <end position="26"/>
    </location>
</feature>
<evidence type="ECO:0000313" key="2">
    <source>
        <dbReference type="EMBL" id="AWM40878.1"/>
    </source>
</evidence>
<reference evidence="2 3" key="1">
    <citation type="submission" date="2018-01" db="EMBL/GenBank/DDBJ databases">
        <title>G. obscuriglobus.</title>
        <authorList>
            <person name="Franke J."/>
            <person name="Blomberg W."/>
            <person name="Selmecki A."/>
        </authorList>
    </citation>
    <scope>NUCLEOTIDE SEQUENCE [LARGE SCALE GENOMIC DNA]</scope>
    <source>
        <strain evidence="2 3">DSM 5831</strain>
    </source>
</reference>
<feature type="region of interest" description="Disordered" evidence="1">
    <location>
        <begin position="59"/>
        <end position="94"/>
    </location>
</feature>